<dbReference type="PANTHER" id="PTHR43720:SF3">
    <property type="entry name" value="ALDEHYDE DEHYDROGENASE ALDH (AFU_ORTHOLOGUE AFUA_8G02310)-RELATED"/>
    <property type="match status" value="1"/>
</dbReference>
<gene>
    <name evidence="2" type="ORF">CH35J_000014</name>
</gene>
<dbReference type="GO" id="GO:0004029">
    <property type="term" value="F:aldehyde dehydrogenase (NAD+) activity"/>
    <property type="evidence" value="ECO:0007669"/>
    <property type="project" value="TreeGrafter"/>
</dbReference>
<feature type="domain" description="Aldehyde dehydrogenase" evidence="1">
    <location>
        <begin position="72"/>
        <end position="237"/>
    </location>
</feature>
<evidence type="ECO:0000313" key="2">
    <source>
        <dbReference type="EMBL" id="TID07231.1"/>
    </source>
</evidence>
<evidence type="ECO:0000259" key="1">
    <source>
        <dbReference type="Pfam" id="PF00171"/>
    </source>
</evidence>
<dbReference type="FunFam" id="3.40.605.10:FF:000026">
    <property type="entry name" value="Aldehyde dehydrogenase, putative"/>
    <property type="match status" value="1"/>
</dbReference>
<dbReference type="PANTHER" id="PTHR43720">
    <property type="entry name" value="2-AMINOMUCONIC SEMIALDEHYDE DEHYDROGENASE"/>
    <property type="match status" value="1"/>
</dbReference>
<dbReference type="EMBL" id="MWPZ01000001">
    <property type="protein sequence ID" value="TID07231.1"/>
    <property type="molecule type" value="Genomic_DNA"/>
</dbReference>
<dbReference type="GO" id="GO:0006598">
    <property type="term" value="P:polyamine catabolic process"/>
    <property type="evidence" value="ECO:0007669"/>
    <property type="project" value="TreeGrafter"/>
</dbReference>
<comment type="caution">
    <text evidence="2">The sequence shown here is derived from an EMBL/GenBank/DDBJ whole genome shotgun (WGS) entry which is preliminary data.</text>
</comment>
<reference evidence="2 3" key="1">
    <citation type="journal article" date="2019" name="Genome Biol. Evol.">
        <title>Genomic Plasticity Mediated by Transposable Elements in the Plant Pathogenic Fungus Colletotrichum higginsianum.</title>
        <authorList>
            <person name="Tsushima A."/>
            <person name="Gan P."/>
            <person name="Kumakura N."/>
            <person name="Narusaka M."/>
            <person name="Takano Y."/>
            <person name="Narusaka Y."/>
            <person name="Shirasu K."/>
        </authorList>
    </citation>
    <scope>NUCLEOTIDE SEQUENCE [LARGE SCALE GENOMIC DNA]</scope>
    <source>
        <strain evidence="2 3">MAFF305635-RFP</strain>
    </source>
</reference>
<organism evidence="2 3">
    <name type="scientific">Colletotrichum higginsianum</name>
    <dbReference type="NCBI Taxonomy" id="80884"/>
    <lineage>
        <taxon>Eukaryota</taxon>
        <taxon>Fungi</taxon>
        <taxon>Dikarya</taxon>
        <taxon>Ascomycota</taxon>
        <taxon>Pezizomycotina</taxon>
        <taxon>Sordariomycetes</taxon>
        <taxon>Hypocreomycetidae</taxon>
        <taxon>Glomerellales</taxon>
        <taxon>Glomerellaceae</taxon>
        <taxon>Colletotrichum</taxon>
        <taxon>Colletotrichum destructivum species complex</taxon>
    </lineage>
</organism>
<dbReference type="Gene3D" id="3.40.605.10">
    <property type="entry name" value="Aldehyde Dehydrogenase, Chain A, domain 1"/>
    <property type="match status" value="2"/>
</dbReference>
<dbReference type="InterPro" id="IPR015590">
    <property type="entry name" value="Aldehyde_DH_dom"/>
</dbReference>
<proteinExistence type="predicted"/>
<feature type="domain" description="Aldehyde dehydrogenase" evidence="1">
    <location>
        <begin position="1"/>
        <end position="65"/>
    </location>
</feature>
<name>A0A4T0WKA3_9PEZI</name>
<dbReference type="InterPro" id="IPR016162">
    <property type="entry name" value="Ald_DH_N"/>
</dbReference>
<dbReference type="GO" id="GO:0046394">
    <property type="term" value="P:carboxylic acid biosynthetic process"/>
    <property type="evidence" value="ECO:0007669"/>
    <property type="project" value="UniProtKB-ARBA"/>
</dbReference>
<accession>A0A4T0WKA3</accession>
<dbReference type="Gene3D" id="3.40.309.10">
    <property type="entry name" value="Aldehyde Dehydrogenase, Chain A, domain 2"/>
    <property type="match status" value="1"/>
</dbReference>
<evidence type="ECO:0000313" key="3">
    <source>
        <dbReference type="Proteomes" id="UP000305883"/>
    </source>
</evidence>
<protein>
    <submittedName>
        <fullName evidence="2">Aldehyde dehydrogenase</fullName>
    </submittedName>
</protein>
<dbReference type="Proteomes" id="UP000305883">
    <property type="component" value="Unassembled WGS sequence"/>
</dbReference>
<sequence length="245" mass="26773">MLHRLAGLIEDNRELLVTIDAWDNGKKYSEAFEGDLVDPISVLKYYAGWTDKLSGQAITSIPKNSRTPVKTVSKVGSQWEKDTYQEPQVSKAQYDQILKHINLGKQEGVVLATGGLPIDVGGKGFFTAPTVFTDVTPSMSIFKEEIFGPVVTITRFEDEAEAVAIANDSIYALSASIFTSDLERAHRVADQMEVGTVWVNSSQDSDVRVPFGGMKQSGIGRELGEAALEAYIQTKAVHINMGSKL</sequence>
<dbReference type="OrthoDB" id="310895at2759"/>
<dbReference type="InterPro" id="IPR016163">
    <property type="entry name" value="Ald_DH_C"/>
</dbReference>
<dbReference type="AlphaFoldDB" id="A0A4T0WKA3"/>
<dbReference type="Pfam" id="PF00171">
    <property type="entry name" value="Aldedh"/>
    <property type="match status" value="2"/>
</dbReference>
<dbReference type="SUPFAM" id="SSF53720">
    <property type="entry name" value="ALDH-like"/>
    <property type="match status" value="2"/>
</dbReference>
<dbReference type="InterPro" id="IPR016161">
    <property type="entry name" value="Ald_DH/histidinol_DH"/>
</dbReference>